<accession>A0A5C6TK58</accession>
<gene>
    <name evidence="1" type="ORF">FocTR4_00006959</name>
</gene>
<dbReference type="Proteomes" id="UP000321331">
    <property type="component" value="Unassembled WGS sequence"/>
</dbReference>
<reference evidence="1 2" key="1">
    <citation type="submission" date="2019-07" db="EMBL/GenBank/DDBJ databases">
        <title>The First High-Quality Draft Genome Sequence of the Causal Agent of the Current Panama Disease Epidemic.</title>
        <authorList>
            <person name="Warmington R.J."/>
            <person name="Kay W."/>
            <person name="Jeffries A."/>
            <person name="Bebber D."/>
            <person name="Moore K."/>
            <person name="Studholme D.J."/>
        </authorList>
    </citation>
    <scope>NUCLEOTIDE SEQUENCE [LARGE SCALE GENOMIC DNA]</scope>
    <source>
        <strain evidence="1 2">TR4</strain>
    </source>
</reference>
<evidence type="ECO:0000313" key="1">
    <source>
        <dbReference type="EMBL" id="TXC11475.1"/>
    </source>
</evidence>
<dbReference type="EMBL" id="VMNF01000003">
    <property type="protein sequence ID" value="TXC11475.1"/>
    <property type="molecule type" value="Genomic_DNA"/>
</dbReference>
<evidence type="ECO:0000313" key="2">
    <source>
        <dbReference type="Proteomes" id="UP000321331"/>
    </source>
</evidence>
<organism evidence="1 2">
    <name type="scientific">Fusarium oxysporum f. sp. cubense</name>
    <dbReference type="NCBI Taxonomy" id="61366"/>
    <lineage>
        <taxon>Eukaryota</taxon>
        <taxon>Fungi</taxon>
        <taxon>Dikarya</taxon>
        <taxon>Ascomycota</taxon>
        <taxon>Pezizomycotina</taxon>
        <taxon>Sordariomycetes</taxon>
        <taxon>Hypocreomycetidae</taxon>
        <taxon>Hypocreales</taxon>
        <taxon>Nectriaceae</taxon>
        <taxon>Fusarium</taxon>
        <taxon>Fusarium oxysporum species complex</taxon>
    </lineage>
</organism>
<proteinExistence type="predicted"/>
<name>A0A5C6TK58_FUSOC</name>
<comment type="caution">
    <text evidence="1">The sequence shown here is derived from an EMBL/GenBank/DDBJ whole genome shotgun (WGS) entry which is preliminary data.</text>
</comment>
<dbReference type="AlphaFoldDB" id="A0A5C6TK58"/>
<protein>
    <submittedName>
        <fullName evidence="1">Uncharacterized protein</fullName>
    </submittedName>
</protein>
<sequence>MFNNLRVFISFPSPKVRHEGMSCGYCDRRAMSNGPKVGQGEMRSTEERCVYFVSTPVSKGFVQHDKLSCHIMHEHFLCEQENPLWLLKEETPVGLCLFNNNSCNSI</sequence>